<dbReference type="Proteomes" id="UP000001822">
    <property type="component" value="Chromosome"/>
</dbReference>
<dbReference type="PANTHER" id="PTHR45947:SF3">
    <property type="entry name" value="SULFOQUINOVOSYL TRANSFERASE SQD2"/>
    <property type="match status" value="1"/>
</dbReference>
<feature type="domain" description="Glycosyltransferase subfamily 4-like N-terminal" evidence="2">
    <location>
        <begin position="16"/>
        <end position="137"/>
    </location>
</feature>
<dbReference type="CDD" id="cd03801">
    <property type="entry name" value="GT4_PimA-like"/>
    <property type="match status" value="1"/>
</dbReference>
<dbReference type="Pfam" id="PF13439">
    <property type="entry name" value="Glyco_transf_4"/>
    <property type="match status" value="1"/>
</dbReference>
<dbReference type="InterPro" id="IPR028098">
    <property type="entry name" value="Glyco_trans_4-like_N"/>
</dbReference>
<dbReference type="Gene3D" id="3.40.50.2000">
    <property type="entry name" value="Glycogen Phosphorylase B"/>
    <property type="match status" value="2"/>
</dbReference>
<keyword evidence="4" id="KW-1185">Reference proteome</keyword>
<reference evidence="3 4" key="1">
    <citation type="journal article" date="2007" name="Appl. Environ. Microbiol.">
        <title>Genome sequence of the cellulolytic gliding bacterium Cytophaga hutchinsonii.</title>
        <authorList>
            <person name="Xie G."/>
            <person name="Bruce D.C."/>
            <person name="Challacombe J.F."/>
            <person name="Chertkov O."/>
            <person name="Detter J.C."/>
            <person name="Gilna P."/>
            <person name="Han C.S."/>
            <person name="Lucas S."/>
            <person name="Misra M."/>
            <person name="Myers G.L."/>
            <person name="Richardson P."/>
            <person name="Tapia R."/>
            <person name="Thayer N."/>
            <person name="Thompson L.S."/>
            <person name="Brettin T.S."/>
            <person name="Henrissat B."/>
            <person name="Wilson D.B."/>
            <person name="McBride M.J."/>
        </authorList>
    </citation>
    <scope>NUCLEOTIDE SEQUENCE [LARGE SCALE GENOMIC DNA]</scope>
    <source>
        <strain evidence="4">ATCC 33406 / DSM 1761 / CIP 103989 / NBRC 15051 / NCIMB 9469 / D465</strain>
    </source>
</reference>
<name>A0A6N4SPB0_CYTH3</name>
<dbReference type="RefSeq" id="WP_011584281.1">
    <property type="nucleotide sequence ID" value="NC_008255.1"/>
</dbReference>
<sequence length="384" mass="43130">MHILFISKNFPPAVCGVGDYTFQLAKEFIKNGHAVTVLTQKTDNTIAVQGMNILPVISSWNIKAVFKIAAICKTVKPDYISMQYVPYSFNAKGMPFWLILLYMVLKIKGFKIVTTFHEVGIRYTAKSFKRKIIAAAQFFIARILSRYSFKNITSIDLYVNYLKRYTDAVFKIPVGANILPYTVDSSTISQLRNTIAHPESFILSTFGTRISDTILMAFAEVKKQHPDTVLIILGNIPKATKQHFTSKSQELGIDASIHITGYLSDEALYTHLKLSSLFVMAEYVSEKGEGGIATKSGSLAAAFAAGIPVLGTRGDTTDAVFRDNENIFLMNDYSVDQTAKRISEIINNQAWLQTIAAEARKTFASEFSWEKIYERYWEVYSMPD</sequence>
<feature type="domain" description="Glycosyl transferase family 1" evidence="1">
    <location>
        <begin position="212"/>
        <end position="361"/>
    </location>
</feature>
<dbReference type="AlphaFoldDB" id="A0A6N4SPB0"/>
<dbReference type="SUPFAM" id="SSF53756">
    <property type="entry name" value="UDP-Glycosyltransferase/glycogen phosphorylase"/>
    <property type="match status" value="1"/>
</dbReference>
<dbReference type="Pfam" id="PF00534">
    <property type="entry name" value="Glycos_transf_1"/>
    <property type="match status" value="1"/>
</dbReference>
<dbReference type="OrthoDB" id="1100436at2"/>
<protein>
    <submittedName>
        <fullName evidence="3">A-glycosyltransferase-related protein, glycosyltransferase family 4 protein</fullName>
    </submittedName>
</protein>
<dbReference type="InterPro" id="IPR001296">
    <property type="entry name" value="Glyco_trans_1"/>
</dbReference>
<evidence type="ECO:0000259" key="2">
    <source>
        <dbReference type="Pfam" id="PF13439"/>
    </source>
</evidence>
<dbReference type="EMBL" id="CP000383">
    <property type="protein sequence ID" value="ABG58166.1"/>
    <property type="molecule type" value="Genomic_DNA"/>
</dbReference>
<evidence type="ECO:0000313" key="3">
    <source>
        <dbReference type="EMBL" id="ABG58166.1"/>
    </source>
</evidence>
<dbReference type="KEGG" id="chu:CHU_0885"/>
<evidence type="ECO:0000259" key="1">
    <source>
        <dbReference type="Pfam" id="PF00534"/>
    </source>
</evidence>
<gene>
    <name evidence="3" type="ordered locus">CHU_0885</name>
</gene>
<dbReference type="GO" id="GO:0016757">
    <property type="term" value="F:glycosyltransferase activity"/>
    <property type="evidence" value="ECO:0007669"/>
    <property type="project" value="InterPro"/>
</dbReference>
<evidence type="ECO:0000313" key="4">
    <source>
        <dbReference type="Proteomes" id="UP000001822"/>
    </source>
</evidence>
<dbReference type="PANTHER" id="PTHR45947">
    <property type="entry name" value="SULFOQUINOVOSYL TRANSFERASE SQD2"/>
    <property type="match status" value="1"/>
</dbReference>
<dbReference type="InterPro" id="IPR050194">
    <property type="entry name" value="Glycosyltransferase_grp1"/>
</dbReference>
<organism evidence="3 4">
    <name type="scientific">Cytophaga hutchinsonii (strain ATCC 33406 / DSM 1761 / CIP 103989 / NBRC 15051 / NCIMB 9469 / D465)</name>
    <dbReference type="NCBI Taxonomy" id="269798"/>
    <lineage>
        <taxon>Bacteria</taxon>
        <taxon>Pseudomonadati</taxon>
        <taxon>Bacteroidota</taxon>
        <taxon>Cytophagia</taxon>
        <taxon>Cytophagales</taxon>
        <taxon>Cytophagaceae</taxon>
        <taxon>Cytophaga</taxon>
    </lineage>
</organism>
<accession>A0A6N4SPB0</accession>
<proteinExistence type="predicted"/>